<organism evidence="1 2">
    <name type="scientific">Thermothelomyces thermophilus (strain ATCC 42464 / BCRC 31852 / DSM 1799)</name>
    <name type="common">Sporotrichum thermophile</name>
    <dbReference type="NCBI Taxonomy" id="573729"/>
    <lineage>
        <taxon>Eukaryota</taxon>
        <taxon>Fungi</taxon>
        <taxon>Dikarya</taxon>
        <taxon>Ascomycota</taxon>
        <taxon>Pezizomycotina</taxon>
        <taxon>Sordariomycetes</taxon>
        <taxon>Sordariomycetidae</taxon>
        <taxon>Sordariales</taxon>
        <taxon>Chaetomiaceae</taxon>
        <taxon>Thermothelomyces</taxon>
    </lineage>
</organism>
<dbReference type="EMBL" id="CP003004">
    <property type="protein sequence ID" value="AEO58165.1"/>
    <property type="molecule type" value="Genomic_DNA"/>
</dbReference>
<dbReference type="InParanoid" id="G2QCI9"/>
<protein>
    <submittedName>
        <fullName evidence="1">Uncharacterized protein</fullName>
    </submittedName>
</protein>
<dbReference type="RefSeq" id="XP_003663410.1">
    <property type="nucleotide sequence ID" value="XM_003663362.1"/>
</dbReference>
<dbReference type="OrthoDB" id="4583899at2759"/>
<reference evidence="1 2" key="1">
    <citation type="journal article" date="2011" name="Nat. Biotechnol.">
        <title>Comparative genomic analysis of the thermophilic biomass-degrading fungi Myceliophthora thermophila and Thielavia terrestris.</title>
        <authorList>
            <person name="Berka R.M."/>
            <person name="Grigoriev I.V."/>
            <person name="Otillar R."/>
            <person name="Salamov A."/>
            <person name="Grimwood J."/>
            <person name="Reid I."/>
            <person name="Ishmael N."/>
            <person name="John T."/>
            <person name="Darmond C."/>
            <person name="Moisan M.-C."/>
            <person name="Henrissat B."/>
            <person name="Coutinho P.M."/>
            <person name="Lombard V."/>
            <person name="Natvig D.O."/>
            <person name="Lindquist E."/>
            <person name="Schmutz J."/>
            <person name="Lucas S."/>
            <person name="Harris P."/>
            <person name="Powlowski J."/>
            <person name="Bellemare A."/>
            <person name="Taylor D."/>
            <person name="Butler G."/>
            <person name="de Vries R.P."/>
            <person name="Allijn I.E."/>
            <person name="van den Brink J."/>
            <person name="Ushinsky S."/>
            <person name="Storms R."/>
            <person name="Powell A.J."/>
            <person name="Paulsen I.T."/>
            <person name="Elbourne L.D.H."/>
            <person name="Baker S.E."/>
            <person name="Magnuson J."/>
            <person name="LaBoissiere S."/>
            <person name="Clutterbuck A.J."/>
            <person name="Martinez D."/>
            <person name="Wogulis M."/>
            <person name="de Leon A.L."/>
            <person name="Rey M.W."/>
            <person name="Tsang A."/>
        </authorList>
    </citation>
    <scope>NUCLEOTIDE SEQUENCE [LARGE SCALE GENOMIC DNA]</scope>
    <source>
        <strain evidence="2">ATCC 42464 / BCRC 31852 / DSM 1799</strain>
    </source>
</reference>
<dbReference type="AlphaFoldDB" id="G2QCI9"/>
<keyword evidence="2" id="KW-1185">Reference proteome</keyword>
<dbReference type="GeneID" id="11509288"/>
<accession>G2QCI9</accession>
<dbReference type="STRING" id="573729.G2QCI9"/>
<dbReference type="OMA" id="FAPYESG"/>
<dbReference type="VEuPathDB" id="FungiDB:MYCTH_2305342"/>
<dbReference type="HOGENOM" id="CLU_074847_0_0_1"/>
<name>G2QCI9_THET4</name>
<gene>
    <name evidence="1" type="ORF">MYCTH_2305342</name>
</gene>
<dbReference type="KEGG" id="mtm:MYCTH_2305342"/>
<evidence type="ECO:0000313" key="2">
    <source>
        <dbReference type="Proteomes" id="UP000007322"/>
    </source>
</evidence>
<dbReference type="Proteomes" id="UP000007322">
    <property type="component" value="Chromosome 3"/>
</dbReference>
<proteinExistence type="predicted"/>
<evidence type="ECO:0000313" key="1">
    <source>
        <dbReference type="EMBL" id="AEO58165.1"/>
    </source>
</evidence>
<dbReference type="eggNOG" id="ENOG502SF7G">
    <property type="taxonomic scope" value="Eukaryota"/>
</dbReference>
<sequence length="216" mass="23227">MEQPRVLLLSLNLESWFDEMYKPHLDKLTARARVHRVKTATAAIRSLSGGPAPHAVLVTDSALAKDAHGQVYDALLAYVRQGGTAVFMAHFPSFIIPGDMQGFFARAGLPWKSGSYHRTTFTLNNEAVGAALAARLPPAYSQKALSVGNVRPGEAWYRSTEGSRIESRVFAPDSAFEPTEAPVAVGKVGNGRLGYIGDVNVEDETGDVVLAMCGLL</sequence>